<dbReference type="PANTHER" id="PTHR11795:SF445">
    <property type="entry name" value="AMINO ACID ABC TRANSPORTER PERMEASE PROTEIN"/>
    <property type="match status" value="1"/>
</dbReference>
<proteinExistence type="inferred from homology"/>
<reference evidence="11 12" key="1">
    <citation type="submission" date="2023-07" db="EMBL/GenBank/DDBJ databases">
        <title>Genomic Encyclopedia of Type Strains, Phase IV (KMG-IV): sequencing the most valuable type-strain genomes for metagenomic binning, comparative biology and taxonomic classification.</title>
        <authorList>
            <person name="Goeker M."/>
        </authorList>
    </citation>
    <scope>NUCLEOTIDE SEQUENCE [LARGE SCALE GENOMIC DNA]</scope>
    <source>
        <strain evidence="11 12">B1-1</strain>
    </source>
</reference>
<feature type="transmembrane region" description="Helical" evidence="9">
    <location>
        <begin position="159"/>
        <end position="176"/>
    </location>
</feature>
<feature type="transmembrane region" description="Helical" evidence="9">
    <location>
        <begin position="210"/>
        <end position="232"/>
    </location>
</feature>
<dbReference type="CDD" id="cd06582">
    <property type="entry name" value="TM_PBP1_LivH_like"/>
    <property type="match status" value="1"/>
</dbReference>
<keyword evidence="5" id="KW-0029">Amino-acid transport</keyword>
<keyword evidence="7 9" id="KW-0472">Membrane</keyword>
<comment type="caution">
    <text evidence="11">The sequence shown here is derived from an EMBL/GenBank/DDBJ whole genome shotgun (WGS) entry which is preliminary data.</text>
</comment>
<dbReference type="PROSITE" id="PS51257">
    <property type="entry name" value="PROKAR_LIPOPROTEIN"/>
    <property type="match status" value="1"/>
</dbReference>
<feature type="transmembrane region" description="Helical" evidence="9">
    <location>
        <begin position="361"/>
        <end position="383"/>
    </location>
</feature>
<feature type="transmembrane region" description="Helical" evidence="9">
    <location>
        <begin position="335"/>
        <end position="355"/>
    </location>
</feature>
<sequence length="453" mass="46891">MRRIVLAALAIVAALGLAACSDVDRQQSIVCVAIATAIGPDGRPVTIRSVEPLSGATNAVRVIFTAEGDPRTLFADCAFAGGSFSAGRTDILAVRGFSGRMPEWRLGLLKRWFLEQPGAVQAAVSEAGWAPPRYALLPIALPAWAGYAVQQVVNALNVAAFYVPLALAYALIYGLVGRLNMAFGDFAMIGGFGAVFGVVTAATAHVPSLVTVMLVSLAASVSLTALFGYLTARTVVMPLLARPPRAFIVATVGLGIVVSEGVRIAQGSREIWLQPMLGDQVLIAAGPFPVVVTVMRIVILAMSALAVVWLFAILARSAFGRAWRAVAEDALAARLFGIDVAAVTGVTFILASSLASLSGSILALGYGGTSFSAGLMLGLKALIACLIGGGTPRGALVGALLLAAIETGWAAVFGPGERDIAVLAIITLLFLLRPDGLFGRRAALEEGRPIRLS</sequence>
<evidence type="ECO:0000256" key="6">
    <source>
        <dbReference type="ARBA" id="ARBA00022989"/>
    </source>
</evidence>
<evidence type="ECO:0000256" key="9">
    <source>
        <dbReference type="SAM" id="Phobius"/>
    </source>
</evidence>
<feature type="transmembrane region" description="Helical" evidence="9">
    <location>
        <begin position="183"/>
        <end position="204"/>
    </location>
</feature>
<feature type="signal peptide" evidence="10">
    <location>
        <begin position="1"/>
        <end position="18"/>
    </location>
</feature>
<keyword evidence="10" id="KW-0732">Signal</keyword>
<protein>
    <submittedName>
        <fullName evidence="11">Branched-chain amino acid transport system permease protein</fullName>
    </submittedName>
</protein>
<evidence type="ECO:0000256" key="7">
    <source>
        <dbReference type="ARBA" id="ARBA00023136"/>
    </source>
</evidence>
<evidence type="ECO:0000256" key="2">
    <source>
        <dbReference type="ARBA" id="ARBA00022448"/>
    </source>
</evidence>
<dbReference type="Pfam" id="PF02653">
    <property type="entry name" value="BPD_transp_2"/>
    <property type="match status" value="1"/>
</dbReference>
<evidence type="ECO:0000313" key="11">
    <source>
        <dbReference type="EMBL" id="MDQ0514443.1"/>
    </source>
</evidence>
<accession>A0ABU0M0I2</accession>
<evidence type="ECO:0000256" key="10">
    <source>
        <dbReference type="SAM" id="SignalP"/>
    </source>
</evidence>
<evidence type="ECO:0000256" key="5">
    <source>
        <dbReference type="ARBA" id="ARBA00022970"/>
    </source>
</evidence>
<dbReference type="EMBL" id="JAUSWJ010000001">
    <property type="protein sequence ID" value="MDQ0514443.1"/>
    <property type="molecule type" value="Genomic_DNA"/>
</dbReference>
<keyword evidence="2" id="KW-0813">Transport</keyword>
<dbReference type="InterPro" id="IPR001851">
    <property type="entry name" value="ABC_transp_permease"/>
</dbReference>
<evidence type="ECO:0000256" key="1">
    <source>
        <dbReference type="ARBA" id="ARBA00004651"/>
    </source>
</evidence>
<feature type="transmembrane region" description="Helical" evidence="9">
    <location>
        <begin position="285"/>
        <end position="314"/>
    </location>
</feature>
<comment type="subcellular location">
    <subcellularLocation>
        <location evidence="1">Cell membrane</location>
        <topology evidence="1">Multi-pass membrane protein</topology>
    </subcellularLocation>
</comment>
<dbReference type="RefSeq" id="WP_266282235.1">
    <property type="nucleotide sequence ID" value="NZ_JAPKNF010000001.1"/>
</dbReference>
<keyword evidence="3" id="KW-1003">Cell membrane</keyword>
<evidence type="ECO:0000256" key="4">
    <source>
        <dbReference type="ARBA" id="ARBA00022692"/>
    </source>
</evidence>
<gene>
    <name evidence="11" type="ORF">QO015_000056</name>
</gene>
<dbReference type="InterPro" id="IPR052157">
    <property type="entry name" value="BCAA_transport_permease"/>
</dbReference>
<feature type="transmembrane region" description="Helical" evidence="9">
    <location>
        <begin position="395"/>
        <end position="414"/>
    </location>
</feature>
<feature type="chain" id="PRO_5046352769" evidence="10">
    <location>
        <begin position="19"/>
        <end position="453"/>
    </location>
</feature>
<feature type="transmembrane region" description="Helical" evidence="9">
    <location>
        <begin position="420"/>
        <end position="438"/>
    </location>
</feature>
<organism evidence="11 12">
    <name type="scientific">Kaistia geumhonensis</name>
    <dbReference type="NCBI Taxonomy" id="410839"/>
    <lineage>
        <taxon>Bacteria</taxon>
        <taxon>Pseudomonadati</taxon>
        <taxon>Pseudomonadota</taxon>
        <taxon>Alphaproteobacteria</taxon>
        <taxon>Hyphomicrobiales</taxon>
        <taxon>Kaistiaceae</taxon>
        <taxon>Kaistia</taxon>
    </lineage>
</organism>
<keyword evidence="6 9" id="KW-1133">Transmembrane helix</keyword>
<keyword evidence="12" id="KW-1185">Reference proteome</keyword>
<evidence type="ECO:0000313" key="12">
    <source>
        <dbReference type="Proteomes" id="UP001223743"/>
    </source>
</evidence>
<keyword evidence="4 9" id="KW-0812">Transmembrane</keyword>
<comment type="similarity">
    <text evidence="8">Belongs to the binding-protein-dependent transport system permease family. LivHM subfamily.</text>
</comment>
<dbReference type="Proteomes" id="UP001223743">
    <property type="component" value="Unassembled WGS sequence"/>
</dbReference>
<dbReference type="PANTHER" id="PTHR11795">
    <property type="entry name" value="BRANCHED-CHAIN AMINO ACID TRANSPORT SYSTEM PERMEASE PROTEIN LIVH"/>
    <property type="match status" value="1"/>
</dbReference>
<name>A0ABU0M0I2_9HYPH</name>
<evidence type="ECO:0000256" key="3">
    <source>
        <dbReference type="ARBA" id="ARBA00022475"/>
    </source>
</evidence>
<evidence type="ECO:0000256" key="8">
    <source>
        <dbReference type="ARBA" id="ARBA00037998"/>
    </source>
</evidence>